<dbReference type="EMBL" id="WPIK01000007">
    <property type="protein sequence ID" value="MVN21645.1"/>
    <property type="molecule type" value="Genomic_DNA"/>
</dbReference>
<reference evidence="8 9" key="1">
    <citation type="submission" date="2019-12" db="EMBL/GenBank/DDBJ databases">
        <title>Mucilaginibacter sp. HMF7410 genome sequencing and assembly.</title>
        <authorList>
            <person name="Kang H."/>
            <person name="Cha I."/>
            <person name="Kim H."/>
            <person name="Joh K."/>
        </authorList>
    </citation>
    <scope>NUCLEOTIDE SEQUENCE [LARGE SCALE GENOMIC DNA]</scope>
    <source>
        <strain evidence="8 9">HMF7410</strain>
    </source>
</reference>
<protein>
    <recommendedName>
        <fullName evidence="5">Large ribosomal subunit protein uL30</fullName>
    </recommendedName>
</protein>
<gene>
    <name evidence="5 8" type="primary">rpmD</name>
    <name evidence="8" type="ORF">GO621_08855</name>
</gene>
<comment type="caution">
    <text evidence="8">The sequence shown here is derived from an EMBL/GenBank/DDBJ whole genome shotgun (WGS) entry which is preliminary data.</text>
</comment>
<name>A0A7K1SWE7_9SPHI</name>
<comment type="subunit">
    <text evidence="2 5">Part of the 50S ribosomal subunit.</text>
</comment>
<dbReference type="GO" id="GO:0003735">
    <property type="term" value="F:structural constituent of ribosome"/>
    <property type="evidence" value="ECO:0007669"/>
    <property type="project" value="InterPro"/>
</dbReference>
<dbReference type="Gene3D" id="3.30.1390.20">
    <property type="entry name" value="Ribosomal protein L30, ferredoxin-like fold domain"/>
    <property type="match status" value="1"/>
</dbReference>
<dbReference type="Pfam" id="PF00327">
    <property type="entry name" value="Ribosomal_L30"/>
    <property type="match status" value="1"/>
</dbReference>
<dbReference type="InterPro" id="IPR018038">
    <property type="entry name" value="Ribosomal_uL30_CS"/>
</dbReference>
<dbReference type="GO" id="GO:0006412">
    <property type="term" value="P:translation"/>
    <property type="evidence" value="ECO:0007669"/>
    <property type="project" value="UniProtKB-UniRule"/>
</dbReference>
<dbReference type="PIRSF" id="PIRSF002211">
    <property type="entry name" value="Ribosomal_L30_bac-type"/>
    <property type="match status" value="1"/>
</dbReference>
<dbReference type="CDD" id="cd01658">
    <property type="entry name" value="Ribosomal_L30"/>
    <property type="match status" value="1"/>
</dbReference>
<feature type="domain" description="Large ribosomal subunit protein uL30-like ferredoxin-like fold" evidence="7">
    <location>
        <begin position="4"/>
        <end position="54"/>
    </location>
</feature>
<evidence type="ECO:0000256" key="4">
    <source>
        <dbReference type="ARBA" id="ARBA00023274"/>
    </source>
</evidence>
<dbReference type="InterPro" id="IPR005996">
    <property type="entry name" value="Ribosomal_uL30_bac-type"/>
</dbReference>
<dbReference type="PROSITE" id="PS00634">
    <property type="entry name" value="RIBOSOMAL_L30"/>
    <property type="match status" value="1"/>
</dbReference>
<comment type="similarity">
    <text evidence="1 5 6">Belongs to the universal ribosomal protein uL30 family.</text>
</comment>
<sequence>MAKIKITQVKSVIDRSERQKLTMKALGLRKISQSVEVEANDAIVGMVRSVNHLVAVENI</sequence>
<evidence type="ECO:0000259" key="7">
    <source>
        <dbReference type="Pfam" id="PF00327"/>
    </source>
</evidence>
<dbReference type="GO" id="GO:0022625">
    <property type="term" value="C:cytosolic large ribosomal subunit"/>
    <property type="evidence" value="ECO:0007669"/>
    <property type="project" value="TreeGrafter"/>
</dbReference>
<evidence type="ECO:0000256" key="1">
    <source>
        <dbReference type="ARBA" id="ARBA00007594"/>
    </source>
</evidence>
<keyword evidence="3 5" id="KW-0689">Ribosomal protein</keyword>
<dbReference type="PANTHER" id="PTHR15892">
    <property type="entry name" value="MITOCHONDRIAL RIBOSOMAL PROTEIN L30"/>
    <property type="match status" value="1"/>
</dbReference>
<evidence type="ECO:0000256" key="3">
    <source>
        <dbReference type="ARBA" id="ARBA00022980"/>
    </source>
</evidence>
<dbReference type="RefSeq" id="WP_157566183.1">
    <property type="nucleotide sequence ID" value="NZ_WPIK01000007.1"/>
</dbReference>
<keyword evidence="9" id="KW-1185">Reference proteome</keyword>
<dbReference type="InterPro" id="IPR016082">
    <property type="entry name" value="Ribosomal_uL30_ferredoxin-like"/>
</dbReference>
<evidence type="ECO:0000256" key="6">
    <source>
        <dbReference type="RuleBase" id="RU003734"/>
    </source>
</evidence>
<accession>A0A7K1SWE7</accession>
<dbReference type="Proteomes" id="UP000462014">
    <property type="component" value="Unassembled WGS sequence"/>
</dbReference>
<evidence type="ECO:0000256" key="5">
    <source>
        <dbReference type="HAMAP-Rule" id="MF_01371"/>
    </source>
</evidence>
<dbReference type="NCBIfam" id="TIGR01308">
    <property type="entry name" value="rpmD_bact"/>
    <property type="match status" value="1"/>
</dbReference>
<proteinExistence type="inferred from homology"/>
<dbReference type="SUPFAM" id="SSF55129">
    <property type="entry name" value="Ribosomal protein L30p/L7e"/>
    <property type="match status" value="1"/>
</dbReference>
<dbReference type="PANTHER" id="PTHR15892:SF2">
    <property type="entry name" value="LARGE RIBOSOMAL SUBUNIT PROTEIN UL30M"/>
    <property type="match status" value="1"/>
</dbReference>
<keyword evidence="4 5" id="KW-0687">Ribonucleoprotein</keyword>
<dbReference type="AlphaFoldDB" id="A0A7K1SWE7"/>
<dbReference type="HAMAP" id="MF_01371_B">
    <property type="entry name" value="Ribosomal_uL30_B"/>
    <property type="match status" value="1"/>
</dbReference>
<evidence type="ECO:0000313" key="9">
    <source>
        <dbReference type="Proteomes" id="UP000462014"/>
    </source>
</evidence>
<evidence type="ECO:0000256" key="2">
    <source>
        <dbReference type="ARBA" id="ARBA00011838"/>
    </source>
</evidence>
<evidence type="ECO:0000313" key="8">
    <source>
        <dbReference type="EMBL" id="MVN21645.1"/>
    </source>
</evidence>
<dbReference type="InterPro" id="IPR036919">
    <property type="entry name" value="Ribo_uL30_ferredoxin-like_sf"/>
</dbReference>
<organism evidence="8 9">
    <name type="scientific">Mucilaginibacter arboris</name>
    <dbReference type="NCBI Taxonomy" id="2682090"/>
    <lineage>
        <taxon>Bacteria</taxon>
        <taxon>Pseudomonadati</taxon>
        <taxon>Bacteroidota</taxon>
        <taxon>Sphingobacteriia</taxon>
        <taxon>Sphingobacteriales</taxon>
        <taxon>Sphingobacteriaceae</taxon>
        <taxon>Mucilaginibacter</taxon>
    </lineage>
</organism>